<dbReference type="SUPFAM" id="SSF46894">
    <property type="entry name" value="C-terminal effector domain of the bipartite response regulators"/>
    <property type="match status" value="1"/>
</dbReference>
<protein>
    <submittedName>
        <fullName evidence="5">HTH-type quorum sensing-dependent transcriptional regulator VjbR</fullName>
    </submittedName>
</protein>
<dbReference type="SMART" id="SM00421">
    <property type="entry name" value="HTH_LUXR"/>
    <property type="match status" value="1"/>
</dbReference>
<dbReference type="InterPro" id="IPR005143">
    <property type="entry name" value="TF_LuxR_autoind-bd_dom"/>
</dbReference>
<sequence>MVTTNRAEAILEELDQADTLDKLYRVTFRMRDVYDVKHVVYYWVNSVGENYGAGTYSPEWAERYVEKDYNKIDPVVLGCFQRFDPVNWKDLDWSSKAVKGFLKDAMDHGVGAQGLAIPIRGPSGQYAVLSINDAREDDDWDVFIREYKRDFMIIAYEFNKKGLEFEERGADQMLGKLSPRELSALTYLARGLSRVQAAHHMKISEHTLRVYIESARHKLGALNTTHAVARAINSGLIVA</sequence>
<organism evidence="5 6">
    <name type="scientific">Roseobacter fucihabitans</name>
    <dbReference type="NCBI Taxonomy" id="1537242"/>
    <lineage>
        <taxon>Bacteria</taxon>
        <taxon>Pseudomonadati</taxon>
        <taxon>Pseudomonadota</taxon>
        <taxon>Alphaproteobacteria</taxon>
        <taxon>Rhodobacterales</taxon>
        <taxon>Roseobacteraceae</taxon>
        <taxon>Roseobacter</taxon>
    </lineage>
</organism>
<dbReference type="PANTHER" id="PTHR44688">
    <property type="entry name" value="DNA-BINDING TRANSCRIPTIONAL ACTIVATOR DEVR_DOSR"/>
    <property type="match status" value="1"/>
</dbReference>
<dbReference type="InterPro" id="IPR016032">
    <property type="entry name" value="Sig_transdc_resp-reg_C-effctor"/>
</dbReference>
<evidence type="ECO:0000313" key="5">
    <source>
        <dbReference type="EMBL" id="WVX47602.1"/>
    </source>
</evidence>
<dbReference type="EMBL" id="CP143423">
    <property type="protein sequence ID" value="WVX47602.1"/>
    <property type="molecule type" value="Genomic_DNA"/>
</dbReference>
<accession>A0ABZ2BNK4</accession>
<dbReference type="Proteomes" id="UP001318682">
    <property type="component" value="Chromosome"/>
</dbReference>
<keyword evidence="2" id="KW-0238">DNA-binding</keyword>
<gene>
    <name evidence="5" type="primary">vjbR</name>
    <name evidence="5" type="ORF">ROLI_006730</name>
</gene>
<keyword evidence="1" id="KW-0805">Transcription regulation</keyword>
<dbReference type="PANTHER" id="PTHR44688:SF16">
    <property type="entry name" value="DNA-BINDING TRANSCRIPTIONAL ACTIVATOR DEVR_DOSR"/>
    <property type="match status" value="1"/>
</dbReference>
<evidence type="ECO:0000259" key="4">
    <source>
        <dbReference type="PROSITE" id="PS50043"/>
    </source>
</evidence>
<name>A0ABZ2BNK4_9RHOB</name>
<keyword evidence="6" id="KW-1185">Reference proteome</keyword>
<dbReference type="Gene3D" id="1.10.10.10">
    <property type="entry name" value="Winged helix-like DNA-binding domain superfamily/Winged helix DNA-binding domain"/>
    <property type="match status" value="1"/>
</dbReference>
<dbReference type="Pfam" id="PF03472">
    <property type="entry name" value="Autoind_bind"/>
    <property type="match status" value="1"/>
</dbReference>
<dbReference type="SUPFAM" id="SSF75516">
    <property type="entry name" value="Pheromone-binding domain of LuxR-like quorum-sensing transcription factors"/>
    <property type="match status" value="1"/>
</dbReference>
<dbReference type="RefSeq" id="WP_187430502.1">
    <property type="nucleotide sequence ID" value="NZ_CP143423.1"/>
</dbReference>
<dbReference type="InterPro" id="IPR036388">
    <property type="entry name" value="WH-like_DNA-bd_sf"/>
</dbReference>
<dbReference type="Gene3D" id="3.30.450.80">
    <property type="entry name" value="Transcription factor LuxR-like, autoinducer-binding domain"/>
    <property type="match status" value="1"/>
</dbReference>
<evidence type="ECO:0000256" key="3">
    <source>
        <dbReference type="ARBA" id="ARBA00023163"/>
    </source>
</evidence>
<dbReference type="PROSITE" id="PS50043">
    <property type="entry name" value="HTH_LUXR_2"/>
    <property type="match status" value="1"/>
</dbReference>
<dbReference type="CDD" id="cd06170">
    <property type="entry name" value="LuxR_C_like"/>
    <property type="match status" value="1"/>
</dbReference>
<evidence type="ECO:0000256" key="2">
    <source>
        <dbReference type="ARBA" id="ARBA00023125"/>
    </source>
</evidence>
<proteinExistence type="predicted"/>
<dbReference type="PRINTS" id="PR00038">
    <property type="entry name" value="HTHLUXR"/>
</dbReference>
<evidence type="ECO:0000256" key="1">
    <source>
        <dbReference type="ARBA" id="ARBA00023015"/>
    </source>
</evidence>
<evidence type="ECO:0000313" key="6">
    <source>
        <dbReference type="Proteomes" id="UP001318682"/>
    </source>
</evidence>
<dbReference type="InterPro" id="IPR036693">
    <property type="entry name" value="TF_LuxR_autoind-bd_dom_sf"/>
</dbReference>
<dbReference type="Pfam" id="PF00196">
    <property type="entry name" value="GerE"/>
    <property type="match status" value="1"/>
</dbReference>
<feature type="domain" description="HTH luxR-type" evidence="4">
    <location>
        <begin position="170"/>
        <end position="235"/>
    </location>
</feature>
<reference evidence="6" key="1">
    <citation type="submission" date="2024-01" db="EMBL/GenBank/DDBJ databases">
        <title>Roseobacter fucihabitans sp. nov., isolated from the brown alga Fucus spiralis.</title>
        <authorList>
            <person name="Hahnke S."/>
            <person name="Berger M."/>
            <person name="Schlingloff A."/>
            <person name="Athale I."/>
            <person name="Neumann-Schaal M."/>
            <person name="Adenaya A."/>
            <person name="Poehlein A."/>
            <person name="Daniel R."/>
            <person name="Pertersen J."/>
            <person name="Brinkhoff T."/>
        </authorList>
    </citation>
    <scope>NUCLEOTIDE SEQUENCE [LARGE SCALE GENOMIC DNA]</scope>
    <source>
        <strain evidence="6">B14</strain>
    </source>
</reference>
<keyword evidence="3" id="KW-0804">Transcription</keyword>
<dbReference type="InterPro" id="IPR000792">
    <property type="entry name" value="Tscrpt_reg_LuxR_C"/>
</dbReference>